<evidence type="ECO:0000256" key="7">
    <source>
        <dbReference type="ARBA" id="ARBA00022741"/>
    </source>
</evidence>
<dbReference type="PANTHER" id="PTHR43472:SF1">
    <property type="entry name" value="PHOSPHORIBOSYLAMINE--GLYCINE LIGASE, CHLOROPLASTIC"/>
    <property type="match status" value="1"/>
</dbReference>
<dbReference type="Pfam" id="PF02844">
    <property type="entry name" value="GARS_N"/>
    <property type="match status" value="1"/>
</dbReference>
<keyword evidence="8" id="KW-0658">Purine biosynthesis</keyword>
<dbReference type="SUPFAM" id="SSF51246">
    <property type="entry name" value="Rudiment single hybrid motif"/>
    <property type="match status" value="1"/>
</dbReference>
<comment type="caution">
    <text evidence="16">The sequence shown here is derived from an EMBL/GenBank/DDBJ whole genome shotgun (WGS) entry which is preliminary data.</text>
</comment>
<dbReference type="EMBL" id="PEXQ01000067">
    <property type="protein sequence ID" value="PIU14430.1"/>
    <property type="molecule type" value="Genomic_DNA"/>
</dbReference>
<dbReference type="Pfam" id="PF02843">
    <property type="entry name" value="GARS_C"/>
    <property type="match status" value="1"/>
</dbReference>
<keyword evidence="6" id="KW-0479">Metal-binding</keyword>
<dbReference type="InterPro" id="IPR013815">
    <property type="entry name" value="ATP_grasp_subdomain_1"/>
</dbReference>
<sequence>TVVGPEAPLAEGLVDQFAARGLRVFGPSKAAVELEVSKAWAKQLMWYEEIPTAEGRIFMEPWLARNYVKEKGAPIVVKASGLAAGKGTHVCQTKDEALQAIEDIMVKKIFGVAGETIVVEEFLEGEEVTFIVLTDGKTVLPLATSQDHKRVFDDDKGENTGGMGAYSPAPVVTPALHNQIMEAIIAPAIKGMARRGRQYKGALYAGLIITAEGPKVLEFNCRFGDPEAQVILPRLEGDLIPPLEACIDGTLHQIQLEWKSEPAVCVVMASGGYSGNYEKGKLIFGLDQIALMKGAKNVVVFHAGTAHDKNGNLITNGGRVLGVTALGCDIKAAIDRAYAAVGKIFFDKVHYRCDIGHKALERS</sequence>
<dbReference type="InterPro" id="IPR011761">
    <property type="entry name" value="ATP-grasp"/>
</dbReference>
<keyword evidence="10" id="KW-0464">Manganese</keyword>
<evidence type="ECO:0000256" key="9">
    <source>
        <dbReference type="ARBA" id="ARBA00022840"/>
    </source>
</evidence>
<dbReference type="PANTHER" id="PTHR43472">
    <property type="entry name" value="PHOSPHORIBOSYLAMINE--GLYCINE LIGASE"/>
    <property type="match status" value="1"/>
</dbReference>
<organism evidence="16 17">
    <name type="scientific">bacterium (Candidatus Gribaldobacteria) CG08_land_8_20_14_0_20_39_15</name>
    <dbReference type="NCBI Taxonomy" id="2014273"/>
    <lineage>
        <taxon>Bacteria</taxon>
        <taxon>Candidatus Gribaldobacteria</taxon>
    </lineage>
</organism>
<proteinExistence type="inferred from homology"/>
<keyword evidence="7 14" id="KW-0547">Nucleotide-binding</keyword>
<dbReference type="Gene3D" id="3.30.1490.20">
    <property type="entry name" value="ATP-grasp fold, A domain"/>
    <property type="match status" value="1"/>
</dbReference>
<dbReference type="PROSITE" id="PS50975">
    <property type="entry name" value="ATP_GRASP"/>
    <property type="match status" value="1"/>
</dbReference>
<dbReference type="FunFam" id="3.30.470.20:FF:000018">
    <property type="entry name" value="Trifunctional purine biosynthetic protein adenosine-3"/>
    <property type="match status" value="1"/>
</dbReference>
<dbReference type="AlphaFoldDB" id="A0A2M6XTW0"/>
<dbReference type="InterPro" id="IPR000115">
    <property type="entry name" value="PRibGlycinamide_synth"/>
</dbReference>
<dbReference type="Gene3D" id="3.30.470.20">
    <property type="entry name" value="ATP-grasp fold, B domain"/>
    <property type="match status" value="1"/>
</dbReference>
<dbReference type="SUPFAM" id="SSF52440">
    <property type="entry name" value="PreATP-grasp domain"/>
    <property type="match status" value="1"/>
</dbReference>
<dbReference type="Gene3D" id="3.40.50.20">
    <property type="match status" value="1"/>
</dbReference>
<dbReference type="InterPro" id="IPR016185">
    <property type="entry name" value="PreATP-grasp_dom_sf"/>
</dbReference>
<comment type="cofactor">
    <cofactor evidence="1">
        <name>Mn(2+)</name>
        <dbReference type="ChEBI" id="CHEBI:29035"/>
    </cofactor>
</comment>
<feature type="non-terminal residue" evidence="16">
    <location>
        <position position="1"/>
    </location>
</feature>
<protein>
    <recommendedName>
        <fullName evidence="4">phosphoribosylamine--glycine ligase</fullName>
        <ecNumber evidence="4">6.3.4.13</ecNumber>
    </recommendedName>
    <alternativeName>
        <fullName evidence="12">Glycinamide ribonucleotide synthetase</fullName>
    </alternativeName>
    <alternativeName>
        <fullName evidence="13">Phosphoribosylglycinamide synthetase</fullName>
    </alternativeName>
</protein>
<dbReference type="Proteomes" id="UP000229784">
    <property type="component" value="Unassembled WGS sequence"/>
</dbReference>
<dbReference type="InterPro" id="IPR037123">
    <property type="entry name" value="PRibGlycinamide_synth_C_sf"/>
</dbReference>
<evidence type="ECO:0000256" key="11">
    <source>
        <dbReference type="ARBA" id="ARBA00038345"/>
    </source>
</evidence>
<evidence type="ECO:0000256" key="3">
    <source>
        <dbReference type="ARBA" id="ARBA00005174"/>
    </source>
</evidence>
<evidence type="ECO:0000256" key="2">
    <source>
        <dbReference type="ARBA" id="ARBA00001946"/>
    </source>
</evidence>
<evidence type="ECO:0000256" key="1">
    <source>
        <dbReference type="ARBA" id="ARBA00001936"/>
    </source>
</evidence>
<dbReference type="SUPFAM" id="SSF56059">
    <property type="entry name" value="Glutathione synthetase ATP-binding domain-like"/>
    <property type="match status" value="1"/>
</dbReference>
<dbReference type="InterPro" id="IPR020561">
    <property type="entry name" value="PRibGlycinamid_synth_ATP-grasp"/>
</dbReference>
<accession>A0A2M6XTW0</accession>
<dbReference type="GO" id="GO:0005524">
    <property type="term" value="F:ATP binding"/>
    <property type="evidence" value="ECO:0007669"/>
    <property type="project" value="UniProtKB-UniRule"/>
</dbReference>
<dbReference type="Gene3D" id="3.90.600.10">
    <property type="entry name" value="Phosphoribosylglycinamide synthetase, C-terminal domain"/>
    <property type="match status" value="1"/>
</dbReference>
<comment type="similarity">
    <text evidence="11">Belongs to the GARS family.</text>
</comment>
<dbReference type="InterPro" id="IPR020562">
    <property type="entry name" value="PRibGlycinamide_synth_N"/>
</dbReference>
<dbReference type="InterPro" id="IPR011054">
    <property type="entry name" value="Rudment_hybrid_motif"/>
</dbReference>
<evidence type="ECO:0000256" key="10">
    <source>
        <dbReference type="ARBA" id="ARBA00023211"/>
    </source>
</evidence>
<dbReference type="InterPro" id="IPR020559">
    <property type="entry name" value="PRibGlycinamide_synth_CS"/>
</dbReference>
<dbReference type="GO" id="GO:0004637">
    <property type="term" value="F:phosphoribosylamine-glycine ligase activity"/>
    <property type="evidence" value="ECO:0007669"/>
    <property type="project" value="UniProtKB-EC"/>
</dbReference>
<evidence type="ECO:0000256" key="4">
    <source>
        <dbReference type="ARBA" id="ARBA00013255"/>
    </source>
</evidence>
<gene>
    <name evidence="16" type="ORF">COT20_02770</name>
</gene>
<comment type="pathway">
    <text evidence="3">Purine metabolism; IMP biosynthesis via de novo pathway; N(1)-(5-phospho-D-ribosyl)glycinamide from 5-phospho-alpha-D-ribose 1-diphosphate: step 2/2.</text>
</comment>
<dbReference type="SMART" id="SM01209">
    <property type="entry name" value="GARS_A"/>
    <property type="match status" value="1"/>
</dbReference>
<evidence type="ECO:0000256" key="14">
    <source>
        <dbReference type="PROSITE-ProRule" id="PRU00409"/>
    </source>
</evidence>
<keyword evidence="9 14" id="KW-0067">ATP-binding</keyword>
<evidence type="ECO:0000256" key="12">
    <source>
        <dbReference type="ARBA" id="ARBA00042242"/>
    </source>
</evidence>
<dbReference type="PROSITE" id="PS00184">
    <property type="entry name" value="GARS"/>
    <property type="match status" value="1"/>
</dbReference>
<evidence type="ECO:0000256" key="8">
    <source>
        <dbReference type="ARBA" id="ARBA00022755"/>
    </source>
</evidence>
<dbReference type="GO" id="GO:0046872">
    <property type="term" value="F:metal ion binding"/>
    <property type="evidence" value="ECO:0007669"/>
    <property type="project" value="UniProtKB-KW"/>
</dbReference>
<dbReference type="GO" id="GO:0009113">
    <property type="term" value="P:purine nucleobase biosynthetic process"/>
    <property type="evidence" value="ECO:0007669"/>
    <property type="project" value="InterPro"/>
</dbReference>
<evidence type="ECO:0000256" key="5">
    <source>
        <dbReference type="ARBA" id="ARBA00022598"/>
    </source>
</evidence>
<dbReference type="GO" id="GO:0006189">
    <property type="term" value="P:'de novo' IMP biosynthetic process"/>
    <property type="evidence" value="ECO:0007669"/>
    <property type="project" value="UniProtKB-UniPathway"/>
</dbReference>
<evidence type="ECO:0000313" key="17">
    <source>
        <dbReference type="Proteomes" id="UP000229784"/>
    </source>
</evidence>
<evidence type="ECO:0000259" key="15">
    <source>
        <dbReference type="PROSITE" id="PS50975"/>
    </source>
</evidence>
<evidence type="ECO:0000313" key="16">
    <source>
        <dbReference type="EMBL" id="PIU14430.1"/>
    </source>
</evidence>
<dbReference type="SMART" id="SM01210">
    <property type="entry name" value="GARS_C"/>
    <property type="match status" value="1"/>
</dbReference>
<evidence type="ECO:0000256" key="13">
    <source>
        <dbReference type="ARBA" id="ARBA00042864"/>
    </source>
</evidence>
<dbReference type="UniPathway" id="UPA00074">
    <property type="reaction ID" value="UER00125"/>
</dbReference>
<keyword evidence="5 16" id="KW-0436">Ligase</keyword>
<reference evidence="17" key="1">
    <citation type="submission" date="2017-09" db="EMBL/GenBank/DDBJ databases">
        <title>Depth-based differentiation of microbial function through sediment-hosted aquifers and enrichment of novel symbionts in the deep terrestrial subsurface.</title>
        <authorList>
            <person name="Probst A.J."/>
            <person name="Ladd B."/>
            <person name="Jarett J.K."/>
            <person name="Geller-Mcgrath D.E."/>
            <person name="Sieber C.M.K."/>
            <person name="Emerson J.B."/>
            <person name="Anantharaman K."/>
            <person name="Thomas B.C."/>
            <person name="Malmstrom R."/>
            <person name="Stieglmeier M."/>
            <person name="Klingl A."/>
            <person name="Woyke T."/>
            <person name="Ryan C.M."/>
            <person name="Banfield J.F."/>
        </authorList>
    </citation>
    <scope>NUCLEOTIDE SEQUENCE [LARGE SCALE GENOMIC DNA]</scope>
</reference>
<dbReference type="Pfam" id="PF01071">
    <property type="entry name" value="GARS_A"/>
    <property type="match status" value="1"/>
</dbReference>
<dbReference type="EC" id="6.3.4.13" evidence="4"/>
<dbReference type="NCBIfam" id="TIGR00877">
    <property type="entry name" value="purD"/>
    <property type="match status" value="1"/>
</dbReference>
<name>A0A2M6XTW0_9BACT</name>
<evidence type="ECO:0000256" key="6">
    <source>
        <dbReference type="ARBA" id="ARBA00022723"/>
    </source>
</evidence>
<dbReference type="FunFam" id="3.90.600.10:FF:000001">
    <property type="entry name" value="Trifunctional purine biosynthetic protein adenosine-3"/>
    <property type="match status" value="1"/>
</dbReference>
<comment type="cofactor">
    <cofactor evidence="2">
        <name>Mg(2+)</name>
        <dbReference type="ChEBI" id="CHEBI:18420"/>
    </cofactor>
</comment>
<dbReference type="InterPro" id="IPR020560">
    <property type="entry name" value="PRibGlycinamide_synth_C-dom"/>
</dbReference>
<feature type="domain" description="ATP-grasp" evidence="15">
    <location>
        <begin position="42"/>
        <end position="248"/>
    </location>
</feature>